<accession>A0ABU1GVF3</accession>
<evidence type="ECO:0000256" key="1">
    <source>
        <dbReference type="ARBA" id="ARBA00022801"/>
    </source>
</evidence>
<dbReference type="EMBL" id="JARWAO010000003">
    <property type="protein sequence ID" value="MDR5895810.1"/>
    <property type="molecule type" value="Genomic_DNA"/>
</dbReference>
<keyword evidence="1" id="KW-0378">Hydrolase</keyword>
<protein>
    <submittedName>
        <fullName evidence="2">Agmatine deiminase family protein</fullName>
    </submittedName>
</protein>
<dbReference type="Proteomes" id="UP001269375">
    <property type="component" value="Unassembled WGS sequence"/>
</dbReference>
<comment type="caution">
    <text evidence="2">The sequence shown here is derived from an EMBL/GenBank/DDBJ whole genome shotgun (WGS) entry which is preliminary data.</text>
</comment>
<name>A0ABU1GVF3_9GAMM</name>
<organism evidence="2 3">
    <name type="scientific">Larsenimonas suaedae</name>
    <dbReference type="NCBI Taxonomy" id="1851019"/>
    <lineage>
        <taxon>Bacteria</taxon>
        <taxon>Pseudomonadati</taxon>
        <taxon>Pseudomonadota</taxon>
        <taxon>Gammaproteobacteria</taxon>
        <taxon>Oceanospirillales</taxon>
        <taxon>Halomonadaceae</taxon>
        <taxon>Larsenimonas</taxon>
    </lineage>
</organism>
<dbReference type="SUPFAM" id="SSF55909">
    <property type="entry name" value="Pentein"/>
    <property type="match status" value="1"/>
</dbReference>
<sequence length="347" mass="38939">MAYTLPPEWYPQDAILLTWPPLESDWSSMLERIEATFEALVRAISAYQRVVLVLDSQARADAVRTRLTTLGARIENCLFHVAPADDTWARDHGPITRLNEGAPELLDYRFTGWGGKFAAERDNALTRALEHCWSVPVIDHQLRILEGGAIESNGQGVVLVTTSCLLNENRGSVSRADWEAHMRAQWGTEHVLWLEHGHLEGDDTDSHIDTLARFCAEDVIAYVHCDDPSDPHFDALALMEAELKAFRTPEGHPYTLVPLPWPRAAFDPDDGHRLPATYANFLITNQEVLVPIYQDPADLMALNVLQSLFPERRIVPVDCTSVIRQHGSLHCLTMQLPKGTLGPLDHH</sequence>
<dbReference type="InterPro" id="IPR007466">
    <property type="entry name" value="Peptidyl-Arg-deiminase_porph"/>
</dbReference>
<dbReference type="PANTHER" id="PTHR31377:SF0">
    <property type="entry name" value="AGMATINE DEIMINASE-RELATED"/>
    <property type="match status" value="1"/>
</dbReference>
<reference evidence="2 3" key="1">
    <citation type="submission" date="2023-04" db="EMBL/GenBank/DDBJ databases">
        <title>A long-awaited taxogenomic arrangement of the family Halomonadaceae.</title>
        <authorList>
            <person name="De La Haba R."/>
            <person name="Chuvochina M."/>
            <person name="Wittouck S."/>
            <person name="Arahal D.R."/>
            <person name="Sanchez-Porro C."/>
            <person name="Hugenholtz P."/>
            <person name="Ventosa A."/>
        </authorList>
    </citation>
    <scope>NUCLEOTIDE SEQUENCE [LARGE SCALE GENOMIC DNA]</scope>
    <source>
        <strain evidence="2 3">DSM 22428</strain>
    </source>
</reference>
<gene>
    <name evidence="2" type="ORF">QC825_06970</name>
</gene>
<dbReference type="Pfam" id="PF04371">
    <property type="entry name" value="PAD_porph"/>
    <property type="match status" value="1"/>
</dbReference>
<evidence type="ECO:0000313" key="2">
    <source>
        <dbReference type="EMBL" id="MDR5895810.1"/>
    </source>
</evidence>
<dbReference type="PANTHER" id="PTHR31377">
    <property type="entry name" value="AGMATINE DEIMINASE-RELATED"/>
    <property type="match status" value="1"/>
</dbReference>
<keyword evidence="3" id="KW-1185">Reference proteome</keyword>
<evidence type="ECO:0000313" key="3">
    <source>
        <dbReference type="Proteomes" id="UP001269375"/>
    </source>
</evidence>
<dbReference type="RefSeq" id="WP_251589660.1">
    <property type="nucleotide sequence ID" value="NZ_JAMLJI010000001.1"/>
</dbReference>
<dbReference type="Gene3D" id="3.75.10.10">
    <property type="entry name" value="L-arginine/glycine Amidinotransferase, Chain A"/>
    <property type="match status" value="1"/>
</dbReference>
<proteinExistence type="predicted"/>